<feature type="transmembrane region" description="Helical" evidence="8">
    <location>
        <begin position="169"/>
        <end position="189"/>
    </location>
</feature>
<evidence type="ECO:0000256" key="4">
    <source>
        <dbReference type="ARBA" id="ARBA00022692"/>
    </source>
</evidence>
<dbReference type="InterPro" id="IPR000620">
    <property type="entry name" value="EamA_dom"/>
</dbReference>
<feature type="transmembrane region" description="Helical" evidence="8">
    <location>
        <begin position="267"/>
        <end position="289"/>
    </location>
</feature>
<evidence type="ECO:0000256" key="8">
    <source>
        <dbReference type="SAM" id="Phobius"/>
    </source>
</evidence>
<evidence type="ECO:0000256" key="6">
    <source>
        <dbReference type="ARBA" id="ARBA00023136"/>
    </source>
</evidence>
<evidence type="ECO:0000313" key="11">
    <source>
        <dbReference type="Proteomes" id="UP001596337"/>
    </source>
</evidence>
<organism evidence="10 11">
    <name type="scientific">Haloechinothrix salitolerans</name>
    <dbReference type="NCBI Taxonomy" id="926830"/>
    <lineage>
        <taxon>Bacteria</taxon>
        <taxon>Bacillati</taxon>
        <taxon>Actinomycetota</taxon>
        <taxon>Actinomycetes</taxon>
        <taxon>Pseudonocardiales</taxon>
        <taxon>Pseudonocardiaceae</taxon>
        <taxon>Haloechinothrix</taxon>
    </lineage>
</organism>
<feature type="region of interest" description="Disordered" evidence="7">
    <location>
        <begin position="322"/>
        <end position="346"/>
    </location>
</feature>
<feature type="domain" description="EamA" evidence="9">
    <location>
        <begin position="172"/>
        <end position="314"/>
    </location>
</feature>
<dbReference type="Proteomes" id="UP001596337">
    <property type="component" value="Unassembled WGS sequence"/>
</dbReference>
<name>A0ABW2BZJ6_9PSEU</name>
<gene>
    <name evidence="10" type="ORF">ACFQGD_14260</name>
</gene>
<evidence type="ECO:0000256" key="5">
    <source>
        <dbReference type="ARBA" id="ARBA00022989"/>
    </source>
</evidence>
<dbReference type="InterPro" id="IPR037185">
    <property type="entry name" value="EmrE-like"/>
</dbReference>
<dbReference type="RefSeq" id="WP_345398308.1">
    <property type="nucleotide sequence ID" value="NZ_BAABLA010000028.1"/>
</dbReference>
<dbReference type="InterPro" id="IPR051258">
    <property type="entry name" value="Diverse_Substrate_Transporter"/>
</dbReference>
<comment type="subcellular location">
    <subcellularLocation>
        <location evidence="1">Cell membrane</location>
        <topology evidence="1">Multi-pass membrane protein</topology>
    </subcellularLocation>
</comment>
<feature type="transmembrane region" description="Helical" evidence="8">
    <location>
        <begin position="57"/>
        <end position="77"/>
    </location>
</feature>
<keyword evidence="5 8" id="KW-1133">Transmembrane helix</keyword>
<feature type="transmembrane region" description="Helical" evidence="8">
    <location>
        <begin position="201"/>
        <end position="222"/>
    </location>
</feature>
<keyword evidence="3" id="KW-1003">Cell membrane</keyword>
<keyword evidence="11" id="KW-1185">Reference proteome</keyword>
<accession>A0ABW2BZJ6</accession>
<protein>
    <submittedName>
        <fullName evidence="10">DMT family transporter</fullName>
    </submittedName>
</protein>
<reference evidence="11" key="1">
    <citation type="journal article" date="2019" name="Int. J. Syst. Evol. Microbiol.">
        <title>The Global Catalogue of Microorganisms (GCM) 10K type strain sequencing project: providing services to taxonomists for standard genome sequencing and annotation.</title>
        <authorList>
            <consortium name="The Broad Institute Genomics Platform"/>
            <consortium name="The Broad Institute Genome Sequencing Center for Infectious Disease"/>
            <person name="Wu L."/>
            <person name="Ma J."/>
        </authorList>
    </citation>
    <scope>NUCLEOTIDE SEQUENCE [LARGE SCALE GENOMIC DNA]</scope>
    <source>
        <strain evidence="11">KCTC 32255</strain>
    </source>
</reference>
<feature type="transmembrane region" description="Helical" evidence="8">
    <location>
        <begin position="146"/>
        <end position="163"/>
    </location>
</feature>
<sequence length="346" mass="35992">MSTVTTAPETEASPARVRDARAHRWRGLALILAASLFFGSSGTIGKPAMQAGLSPEQVASARIVISVLVLLVGVALLRPSLLRVRPGEWRVLVAYGLFAVAGVQLFYFISASRVPVGVAILLEFTSPVLIAFWVRFVRGVRLPRPMWAGIALAMTGLAMVARVTDGLSLDTLGLLAGLAAAVCSAVYFLLGEHGVSTRHPLGMVTWGMVFGAVAMCAVAPPWTFPSEALTASATFGPWQPPVYVLLIAVALISTVLAYLAGITALRYLPASVASVLGLCEPLVATAMAWALLGEALAVVQLVGAAVLLTGATIVQLQSGRAQSGTPAEPLPEPSPDAPAASTHRPM</sequence>
<proteinExistence type="inferred from homology"/>
<feature type="domain" description="EamA" evidence="9">
    <location>
        <begin position="26"/>
        <end position="161"/>
    </location>
</feature>
<dbReference type="PANTHER" id="PTHR42920">
    <property type="entry name" value="OS03G0707200 PROTEIN-RELATED"/>
    <property type="match status" value="1"/>
</dbReference>
<evidence type="ECO:0000256" key="1">
    <source>
        <dbReference type="ARBA" id="ARBA00004651"/>
    </source>
</evidence>
<evidence type="ECO:0000259" key="9">
    <source>
        <dbReference type="Pfam" id="PF00892"/>
    </source>
</evidence>
<comment type="caution">
    <text evidence="10">The sequence shown here is derived from an EMBL/GenBank/DDBJ whole genome shotgun (WGS) entry which is preliminary data.</text>
</comment>
<comment type="similarity">
    <text evidence="2">Belongs to the EamA transporter family.</text>
</comment>
<feature type="transmembrane region" description="Helical" evidence="8">
    <location>
        <begin position="242"/>
        <end position="260"/>
    </location>
</feature>
<feature type="transmembrane region" description="Helical" evidence="8">
    <location>
        <begin position="295"/>
        <end position="314"/>
    </location>
</feature>
<dbReference type="EMBL" id="JBHSXX010000001">
    <property type="protein sequence ID" value="MFC6868303.1"/>
    <property type="molecule type" value="Genomic_DNA"/>
</dbReference>
<dbReference type="Pfam" id="PF00892">
    <property type="entry name" value="EamA"/>
    <property type="match status" value="2"/>
</dbReference>
<dbReference type="PANTHER" id="PTHR42920:SF5">
    <property type="entry name" value="EAMA DOMAIN-CONTAINING PROTEIN"/>
    <property type="match status" value="1"/>
</dbReference>
<keyword evidence="4 8" id="KW-0812">Transmembrane</keyword>
<keyword evidence="6 8" id="KW-0472">Membrane</keyword>
<evidence type="ECO:0000256" key="2">
    <source>
        <dbReference type="ARBA" id="ARBA00007362"/>
    </source>
</evidence>
<feature type="transmembrane region" description="Helical" evidence="8">
    <location>
        <begin position="115"/>
        <end position="134"/>
    </location>
</feature>
<evidence type="ECO:0000256" key="3">
    <source>
        <dbReference type="ARBA" id="ARBA00022475"/>
    </source>
</evidence>
<feature type="transmembrane region" description="Helical" evidence="8">
    <location>
        <begin position="89"/>
        <end position="109"/>
    </location>
</feature>
<evidence type="ECO:0000313" key="10">
    <source>
        <dbReference type="EMBL" id="MFC6868303.1"/>
    </source>
</evidence>
<evidence type="ECO:0000256" key="7">
    <source>
        <dbReference type="SAM" id="MobiDB-lite"/>
    </source>
</evidence>
<dbReference type="SUPFAM" id="SSF103481">
    <property type="entry name" value="Multidrug resistance efflux transporter EmrE"/>
    <property type="match status" value="2"/>
</dbReference>
<feature type="transmembrane region" description="Helical" evidence="8">
    <location>
        <begin position="25"/>
        <end position="45"/>
    </location>
</feature>